<organism evidence="2 3">
    <name type="scientific">Curtobacterium flaccumfaciens</name>
    <dbReference type="NCBI Taxonomy" id="2035"/>
    <lineage>
        <taxon>Bacteria</taxon>
        <taxon>Bacillati</taxon>
        <taxon>Actinomycetota</taxon>
        <taxon>Actinomycetes</taxon>
        <taxon>Micrococcales</taxon>
        <taxon>Microbacteriaceae</taxon>
        <taxon>Curtobacterium</taxon>
    </lineage>
</organism>
<proteinExistence type="predicted"/>
<protein>
    <submittedName>
        <fullName evidence="2">Uncharacterized protein</fullName>
    </submittedName>
</protein>
<evidence type="ECO:0000313" key="2">
    <source>
        <dbReference type="EMBL" id="TDN42553.1"/>
    </source>
</evidence>
<evidence type="ECO:0000313" key="3">
    <source>
        <dbReference type="Proteomes" id="UP000295764"/>
    </source>
</evidence>
<evidence type="ECO:0000256" key="1">
    <source>
        <dbReference type="SAM" id="MobiDB-lite"/>
    </source>
</evidence>
<dbReference type="EMBL" id="SNVW01000011">
    <property type="protein sequence ID" value="TDN42553.1"/>
    <property type="molecule type" value="Genomic_DNA"/>
</dbReference>
<comment type="caution">
    <text evidence="2">The sequence shown here is derived from an EMBL/GenBank/DDBJ whole genome shotgun (WGS) entry which is preliminary data.</text>
</comment>
<sequence length="121" mass="13302">MTDTEPSTPAELQAQLAEMQGRLADSEAQAREAELSTLRARIAGQHGIKAEYLDFLSATDEETLQHQAERLVVLGGGPGARLGNVAPREGSTAVIHTRHSPRETKRFVNELFGRDPDLYYD</sequence>
<dbReference type="OrthoDB" id="3233166at2"/>
<feature type="region of interest" description="Disordered" evidence="1">
    <location>
        <begin position="76"/>
        <end position="100"/>
    </location>
</feature>
<gene>
    <name evidence="2" type="ORF">EDF64_11128</name>
</gene>
<dbReference type="AlphaFoldDB" id="A0A4R6DDQ4"/>
<reference evidence="2 3" key="1">
    <citation type="submission" date="2019-03" db="EMBL/GenBank/DDBJ databases">
        <title>Genomic analyses of the natural microbiome of Caenorhabditis elegans.</title>
        <authorList>
            <person name="Samuel B."/>
        </authorList>
    </citation>
    <scope>NUCLEOTIDE SEQUENCE [LARGE SCALE GENOMIC DNA]</scope>
    <source>
        <strain evidence="2 3">JUb65</strain>
    </source>
</reference>
<accession>A0A4R6DDQ4</accession>
<name>A0A4R6DDQ4_9MICO</name>
<dbReference type="Proteomes" id="UP000295764">
    <property type="component" value="Unassembled WGS sequence"/>
</dbReference>
<dbReference type="RefSeq" id="WP_133520659.1">
    <property type="nucleotide sequence ID" value="NZ_SNVW01000011.1"/>
</dbReference>